<name>A0A7R8YRA1_HERIL</name>
<keyword evidence="2" id="KW-1185">Reference proteome</keyword>
<reference evidence="1 2" key="1">
    <citation type="submission" date="2020-11" db="EMBL/GenBank/DDBJ databases">
        <authorList>
            <person name="Wallbank WR R."/>
            <person name="Pardo Diaz C."/>
            <person name="Kozak K."/>
            <person name="Martin S."/>
            <person name="Jiggins C."/>
            <person name="Moest M."/>
            <person name="Warren A I."/>
            <person name="Generalovic N T."/>
            <person name="Byers J.R.P. K."/>
            <person name="Montejo-Kovacevich G."/>
            <person name="Yen C E."/>
        </authorList>
    </citation>
    <scope>NUCLEOTIDE SEQUENCE [LARGE SCALE GENOMIC DNA]</scope>
</reference>
<sequence length="84" mass="9610">MLEEVAEKLKEVVKSVNMRSSYSLKAATANPSVPTYLNVIDYFDKLYDYGDENLSKGINSTGYHEFWKDEGGLVFSFFYINGTY</sequence>
<dbReference type="InParanoid" id="A0A7R8YRA1"/>
<gene>
    <name evidence="1" type="ORF">HERILL_LOCUS4400</name>
</gene>
<dbReference type="EMBL" id="LR899010">
    <property type="protein sequence ID" value="CAD7081285.1"/>
    <property type="molecule type" value="Genomic_DNA"/>
</dbReference>
<evidence type="ECO:0000313" key="2">
    <source>
        <dbReference type="Proteomes" id="UP000594454"/>
    </source>
</evidence>
<protein>
    <submittedName>
        <fullName evidence="1">Uncharacterized protein</fullName>
    </submittedName>
</protein>
<evidence type="ECO:0000313" key="1">
    <source>
        <dbReference type="EMBL" id="CAD7081285.1"/>
    </source>
</evidence>
<accession>A0A7R8YRA1</accession>
<dbReference type="Proteomes" id="UP000594454">
    <property type="component" value="Chromosome 2"/>
</dbReference>
<organism evidence="1 2">
    <name type="scientific">Hermetia illucens</name>
    <name type="common">Black soldier fly</name>
    <dbReference type="NCBI Taxonomy" id="343691"/>
    <lineage>
        <taxon>Eukaryota</taxon>
        <taxon>Metazoa</taxon>
        <taxon>Ecdysozoa</taxon>
        <taxon>Arthropoda</taxon>
        <taxon>Hexapoda</taxon>
        <taxon>Insecta</taxon>
        <taxon>Pterygota</taxon>
        <taxon>Neoptera</taxon>
        <taxon>Endopterygota</taxon>
        <taxon>Diptera</taxon>
        <taxon>Brachycera</taxon>
        <taxon>Stratiomyomorpha</taxon>
        <taxon>Stratiomyidae</taxon>
        <taxon>Hermetiinae</taxon>
        <taxon>Hermetia</taxon>
    </lineage>
</organism>
<proteinExistence type="predicted"/>
<dbReference type="AlphaFoldDB" id="A0A7R8YRA1"/>